<evidence type="ECO:0000313" key="2">
    <source>
        <dbReference type="EMBL" id="WWC83924.1"/>
    </source>
</evidence>
<name>A0ABZ2EKA9_9BACT</name>
<feature type="transmembrane region" description="Helical" evidence="1">
    <location>
        <begin position="76"/>
        <end position="94"/>
    </location>
</feature>
<feature type="transmembrane region" description="Helical" evidence="1">
    <location>
        <begin position="301"/>
        <end position="318"/>
    </location>
</feature>
<organism evidence="2 3">
    <name type="scientific">Mycovorax composti</name>
    <dbReference type="NCBI Taxonomy" id="2962693"/>
    <lineage>
        <taxon>Bacteria</taxon>
        <taxon>Pseudomonadati</taxon>
        <taxon>Bacteroidota</taxon>
        <taxon>Chitinophagia</taxon>
        <taxon>Chitinophagales</taxon>
        <taxon>Chitinophagaceae</taxon>
        <taxon>Mycovorax</taxon>
    </lineage>
</organism>
<dbReference type="EMBL" id="CP144143">
    <property type="protein sequence ID" value="WWC83924.1"/>
    <property type="molecule type" value="Genomic_DNA"/>
</dbReference>
<feature type="transmembrane region" description="Helical" evidence="1">
    <location>
        <begin position="209"/>
        <end position="226"/>
    </location>
</feature>
<protein>
    <submittedName>
        <fullName evidence="2">Uncharacterized protein</fullName>
    </submittedName>
</protein>
<gene>
    <name evidence="2" type="ORF">PIECOFPK_01656</name>
</gene>
<reference evidence="3" key="1">
    <citation type="submission" date="2024-01" db="EMBL/GenBank/DDBJ databases">
        <title>Mycovorax composti gen. nov. sp. nov., a member of the family Chitinophagaceae isolated from button mushroom compost.</title>
        <authorList>
            <person name="Thai M."/>
            <person name="Bell T.L."/>
            <person name="Kertesz M.A."/>
        </authorList>
    </citation>
    <scope>NUCLEOTIDE SEQUENCE [LARGE SCALE GENOMIC DNA]</scope>
    <source>
        <strain evidence="3">C216</strain>
    </source>
</reference>
<feature type="transmembrane region" description="Helical" evidence="1">
    <location>
        <begin position="257"/>
        <end position="280"/>
    </location>
</feature>
<keyword evidence="3" id="KW-1185">Reference proteome</keyword>
<keyword evidence="1" id="KW-0472">Membrane</keyword>
<accession>A0ABZ2EKA9</accession>
<feature type="transmembrane region" description="Helical" evidence="1">
    <location>
        <begin position="47"/>
        <end position="64"/>
    </location>
</feature>
<sequence length="423" mass="49268">MNKGKFIYTNQKTGTLYPAKELSVFQQILFFILLCCIFLIPTQEKNIRLYTVLNFLVPFLLYSHESLLQNIKFVGWILLWGGIFIVSTLFRIFILPSSYDYIREFTELGRIFILIPYLLIHKKYFGVQGFKVFLFFIVCYIFSDFYLTLCETRVLPRGAFYQFVSQTYYLDAVKDRSYLAKGWSALGGIHGLIMAFCIVFLTCLVNIRFKQYLCLLLLLMCFYSLLASGSRSSMLAVGAFYILLFIISFIYGQRPSFILILVVMIAILAAIALVSSGYFAKLSVLINEGLATDSFEYRQKFWGIFLDILFTYWYLFPIGWGKTIFFMSKDQFFTDNDYLTYLLVHGCIITIILLAIILNYMLKCYRRYKILPAMETIRFYLLGALLVVSVANPGFSYPTILILLVMFFRFSNISINNYLAHRK</sequence>
<evidence type="ECO:0000313" key="3">
    <source>
        <dbReference type="Proteomes" id="UP001321305"/>
    </source>
</evidence>
<proteinExistence type="predicted"/>
<feature type="transmembrane region" description="Helical" evidence="1">
    <location>
        <begin position="22"/>
        <end position="40"/>
    </location>
</feature>
<evidence type="ECO:0000256" key="1">
    <source>
        <dbReference type="SAM" id="Phobius"/>
    </source>
</evidence>
<keyword evidence="1" id="KW-0812">Transmembrane</keyword>
<feature type="transmembrane region" description="Helical" evidence="1">
    <location>
        <begin position="370"/>
        <end position="391"/>
    </location>
</feature>
<keyword evidence="1" id="KW-1133">Transmembrane helix</keyword>
<feature type="transmembrane region" description="Helical" evidence="1">
    <location>
        <begin position="132"/>
        <end position="149"/>
    </location>
</feature>
<feature type="transmembrane region" description="Helical" evidence="1">
    <location>
        <begin position="338"/>
        <end position="358"/>
    </location>
</feature>
<dbReference type="Proteomes" id="UP001321305">
    <property type="component" value="Chromosome"/>
</dbReference>
<feature type="transmembrane region" description="Helical" evidence="1">
    <location>
        <begin position="183"/>
        <end position="203"/>
    </location>
</feature>
<feature type="transmembrane region" description="Helical" evidence="1">
    <location>
        <begin position="233"/>
        <end position="251"/>
    </location>
</feature>